<accession>A0ABY5AML6</accession>
<dbReference type="Proteomes" id="UP001056708">
    <property type="component" value="Chromosome"/>
</dbReference>
<keyword evidence="2" id="KW-1185">Reference proteome</keyword>
<reference evidence="1" key="1">
    <citation type="submission" date="2022-06" db="EMBL/GenBank/DDBJ databases">
        <title>Genome sequence of Phormidium yuhuli AB48 isolated from an industrial photobioreactor environment.</title>
        <authorList>
            <person name="Qiu Y."/>
            <person name="Noonan A.J.C."/>
            <person name="Dofher K."/>
            <person name="Koch M."/>
            <person name="Kieft B."/>
            <person name="Lin X."/>
            <person name="Ziels R.M."/>
            <person name="Hallam S.J."/>
        </authorList>
    </citation>
    <scope>NUCLEOTIDE SEQUENCE</scope>
    <source>
        <strain evidence="1">AB48</strain>
    </source>
</reference>
<evidence type="ECO:0000313" key="1">
    <source>
        <dbReference type="EMBL" id="USR90260.1"/>
    </source>
</evidence>
<name>A0ABY5AML6_9CYAN</name>
<protein>
    <submittedName>
        <fullName evidence="1">Uncharacterized protein</fullName>
    </submittedName>
</protein>
<dbReference type="EMBL" id="CP098611">
    <property type="protein sequence ID" value="USR90260.1"/>
    <property type="molecule type" value="Genomic_DNA"/>
</dbReference>
<evidence type="ECO:0000313" key="2">
    <source>
        <dbReference type="Proteomes" id="UP001056708"/>
    </source>
</evidence>
<organism evidence="1 2">
    <name type="scientific">Phormidium yuhuli AB48</name>
    <dbReference type="NCBI Taxonomy" id="2940671"/>
    <lineage>
        <taxon>Bacteria</taxon>
        <taxon>Bacillati</taxon>
        <taxon>Cyanobacteriota</taxon>
        <taxon>Cyanophyceae</taxon>
        <taxon>Oscillatoriophycideae</taxon>
        <taxon>Oscillatoriales</taxon>
        <taxon>Oscillatoriaceae</taxon>
        <taxon>Phormidium</taxon>
        <taxon>Phormidium yuhuli</taxon>
    </lineage>
</organism>
<sequence length="459" mass="51183">MRQPLPRQKSWFPWRDILLQASLAAVWAGAFGGITGGVWLGTKLIVDPDSAHWLSDNLPDWTQLGFQSANRPESLDEIRDRIEDSGYTPAEPIEIPGASVEPDLLLPILQKRPEPCGKQCFEIVALQIYQRVSPGWNPEDSSLFYLTADVEVRGPAESYAIAPLVNAKSLPPGSTRPLPLTHLQTLTENAPADGLWFNLVGERDTGEGGLSYGQVYHYNPSRYSLSLMLQWTSPAGQLPQWEEFTGGGQPEFVVDRTVGLEPDFAVYQLRSRNFLPNPLQLVPLSLSEPALDSRTYQNALLLARNGLWSEAESILRSLKRERGSQWTSEAQSQLDKIAFHAEILSAQADASWASPSQKLLTALLDGRWSEGRNLLDDLGSNEIGEVISMLSSDTHRLWRRIEAMVRVNPTNQEAMFWGVIVRSLDRGQAEAMTWLTEQENVSATTLEDAEQVLNRIARN</sequence>
<proteinExistence type="predicted"/>
<gene>
    <name evidence="1" type="ORF">NEA10_15610</name>
</gene>
<dbReference type="RefSeq" id="WP_252662218.1">
    <property type="nucleotide sequence ID" value="NZ_CP098611.1"/>
</dbReference>